<evidence type="ECO:0000313" key="3">
    <source>
        <dbReference type="EMBL" id="GAA5040025.1"/>
    </source>
</evidence>
<feature type="transmembrane region" description="Helical" evidence="2">
    <location>
        <begin position="190"/>
        <end position="209"/>
    </location>
</feature>
<organism evidence="3 4">
    <name type="scientific">Haladaptatus pallidirubidus</name>
    <dbReference type="NCBI Taxonomy" id="1008152"/>
    <lineage>
        <taxon>Archaea</taxon>
        <taxon>Methanobacteriati</taxon>
        <taxon>Methanobacteriota</taxon>
        <taxon>Stenosarchaea group</taxon>
        <taxon>Halobacteria</taxon>
        <taxon>Halobacteriales</taxon>
        <taxon>Haladaptataceae</taxon>
        <taxon>Haladaptatus</taxon>
    </lineage>
</organism>
<keyword evidence="2" id="KW-0472">Membrane</keyword>
<keyword evidence="2" id="KW-1133">Transmembrane helix</keyword>
<dbReference type="RefSeq" id="WP_227774586.1">
    <property type="nucleotide sequence ID" value="NZ_BAABKX010000001.1"/>
</dbReference>
<dbReference type="SUPFAM" id="SSF49503">
    <property type="entry name" value="Cupredoxins"/>
    <property type="match status" value="1"/>
</dbReference>
<accession>A0AAV3UB55</accession>
<comment type="caution">
    <text evidence="3">The sequence shown here is derived from an EMBL/GenBank/DDBJ whole genome shotgun (WGS) entry which is preliminary data.</text>
</comment>
<evidence type="ECO:0000256" key="1">
    <source>
        <dbReference type="SAM" id="MobiDB-lite"/>
    </source>
</evidence>
<keyword evidence="4" id="KW-1185">Reference proteome</keyword>
<reference evidence="3 4" key="1">
    <citation type="journal article" date="2019" name="Int. J. Syst. Evol. Microbiol.">
        <title>The Global Catalogue of Microorganisms (GCM) 10K type strain sequencing project: providing services to taxonomists for standard genome sequencing and annotation.</title>
        <authorList>
            <consortium name="The Broad Institute Genomics Platform"/>
            <consortium name="The Broad Institute Genome Sequencing Center for Infectious Disease"/>
            <person name="Wu L."/>
            <person name="Ma J."/>
        </authorList>
    </citation>
    <scope>NUCLEOTIDE SEQUENCE [LARGE SCALE GENOMIC DNA]</scope>
    <source>
        <strain evidence="3 4">JCM 17504</strain>
    </source>
</reference>
<evidence type="ECO:0000313" key="4">
    <source>
        <dbReference type="Proteomes" id="UP001501729"/>
    </source>
</evidence>
<dbReference type="AlphaFoldDB" id="A0AAV3UB55"/>
<name>A0AAV3UB55_9EURY</name>
<dbReference type="GeneID" id="68614706"/>
<dbReference type="InterPro" id="IPR008972">
    <property type="entry name" value="Cupredoxin"/>
</dbReference>
<evidence type="ECO:0000256" key="2">
    <source>
        <dbReference type="SAM" id="Phobius"/>
    </source>
</evidence>
<proteinExistence type="predicted"/>
<keyword evidence="2" id="KW-0812">Transmembrane</keyword>
<sequence length="213" mass="22371">MSHAEFSRRRFVQTILGASAFVGVTRGQAATFEFGGQLSGWTGRAPDPIADKTNPTIQMQAGKTYVIAWENVDGQPHNIAIADGRGKVMEETEVVSTRGEVQTLEFTAKPAMATYFSQLDKKSMRGKIEMVQPTTTATTNGTNNTMMGTAMATATSATTGTTSPTSSTTIHSTAPSSTATETTSTESGSLPGFGFLAALGGIAGLGYLLRRND</sequence>
<dbReference type="Proteomes" id="UP001501729">
    <property type="component" value="Unassembled WGS sequence"/>
</dbReference>
<evidence type="ECO:0008006" key="5">
    <source>
        <dbReference type="Google" id="ProtNLM"/>
    </source>
</evidence>
<dbReference type="EMBL" id="BAABKX010000001">
    <property type="protein sequence ID" value="GAA5040025.1"/>
    <property type="molecule type" value="Genomic_DNA"/>
</dbReference>
<protein>
    <recommendedName>
        <fullName evidence="5">PGF-CTERM protein</fullName>
    </recommendedName>
</protein>
<gene>
    <name evidence="3" type="ORF">GCM10025751_00140</name>
</gene>
<feature type="region of interest" description="Disordered" evidence="1">
    <location>
        <begin position="154"/>
        <end position="188"/>
    </location>
</feature>
<dbReference type="Gene3D" id="2.60.40.420">
    <property type="entry name" value="Cupredoxins - blue copper proteins"/>
    <property type="match status" value="1"/>
</dbReference>